<evidence type="ECO:0000313" key="2">
    <source>
        <dbReference type="Proteomes" id="UP000288669"/>
    </source>
</evidence>
<accession>A0A430AHD7</accession>
<keyword evidence="2" id="KW-1185">Reference proteome</keyword>
<gene>
    <name evidence="1" type="ORF">CBF30_08395</name>
</gene>
<proteinExistence type="predicted"/>
<name>A0A430AHD7_9ENTE</name>
<protein>
    <submittedName>
        <fullName evidence="1">Uncharacterized protein</fullName>
    </submittedName>
</protein>
<organism evidence="1 2">
    <name type="scientific">Vagococcus entomophilus</name>
    <dbReference type="NCBI Taxonomy" id="1160095"/>
    <lineage>
        <taxon>Bacteria</taxon>
        <taxon>Bacillati</taxon>
        <taxon>Bacillota</taxon>
        <taxon>Bacilli</taxon>
        <taxon>Lactobacillales</taxon>
        <taxon>Enterococcaceae</taxon>
        <taxon>Vagococcus</taxon>
    </lineage>
</organism>
<sequence>MWQAIGLSSNKVYMVSRQKRTIIAWLNQAFPSDSKRYPIYQEGDFYNILPEKIGLFHETIRDESEVK</sequence>
<reference evidence="1 2" key="1">
    <citation type="submission" date="2017-05" db="EMBL/GenBank/DDBJ databases">
        <title>Vagococcus spp. assemblies.</title>
        <authorList>
            <person name="Gulvik C.A."/>
        </authorList>
    </citation>
    <scope>NUCLEOTIDE SEQUENCE [LARGE SCALE GENOMIC DNA]</scope>
    <source>
        <strain evidence="1 2">DSM 24756</strain>
    </source>
</reference>
<dbReference type="RefSeq" id="WP_126825103.1">
    <property type="nucleotide sequence ID" value="NZ_JBHLWU010000002.1"/>
</dbReference>
<dbReference type="AlphaFoldDB" id="A0A430AHD7"/>
<dbReference type="Proteomes" id="UP000288669">
    <property type="component" value="Unassembled WGS sequence"/>
</dbReference>
<dbReference type="EMBL" id="NGJZ01000002">
    <property type="protein sequence ID" value="RSU07264.1"/>
    <property type="molecule type" value="Genomic_DNA"/>
</dbReference>
<evidence type="ECO:0000313" key="1">
    <source>
        <dbReference type="EMBL" id="RSU07264.1"/>
    </source>
</evidence>
<comment type="caution">
    <text evidence="1">The sequence shown here is derived from an EMBL/GenBank/DDBJ whole genome shotgun (WGS) entry which is preliminary data.</text>
</comment>